<sequence>MLGPEGSEFRRTPYDLEAAAQAVRTSGYPQAREFAEENVLKIPTAEEAMEIFERRAAAG</sequence>
<name>A0A402ALS1_9CHLR</name>
<protein>
    <submittedName>
        <fullName evidence="1">Uncharacterized protein</fullName>
    </submittedName>
</protein>
<gene>
    <name evidence="1" type="ORF">KDK_38820</name>
</gene>
<keyword evidence="2" id="KW-1185">Reference proteome</keyword>
<dbReference type="EMBL" id="BIFS01000001">
    <property type="protein sequence ID" value="GCE20082.1"/>
    <property type="molecule type" value="Genomic_DNA"/>
</dbReference>
<reference evidence="2" key="1">
    <citation type="submission" date="2018-12" db="EMBL/GenBank/DDBJ databases">
        <title>Tengunoibacter tsumagoiensis gen. nov., sp. nov., Dictyobacter kobayashii sp. nov., D. alpinus sp. nov., and D. joshuensis sp. nov. and description of Dictyobacteraceae fam. nov. within the order Ktedonobacterales isolated from Tengu-no-mugimeshi.</title>
        <authorList>
            <person name="Wang C.M."/>
            <person name="Zheng Y."/>
            <person name="Sakai Y."/>
            <person name="Toyoda A."/>
            <person name="Minakuchi Y."/>
            <person name="Abe K."/>
            <person name="Yokota A."/>
            <person name="Yabe S."/>
        </authorList>
    </citation>
    <scope>NUCLEOTIDE SEQUENCE [LARGE SCALE GENOMIC DNA]</scope>
    <source>
        <strain evidence="2">Uno11</strain>
    </source>
</reference>
<dbReference type="AlphaFoldDB" id="A0A402ALS1"/>
<evidence type="ECO:0000313" key="2">
    <source>
        <dbReference type="Proteomes" id="UP000287188"/>
    </source>
</evidence>
<accession>A0A402ALS1</accession>
<proteinExistence type="predicted"/>
<evidence type="ECO:0000313" key="1">
    <source>
        <dbReference type="EMBL" id="GCE20082.1"/>
    </source>
</evidence>
<comment type="caution">
    <text evidence="1">The sequence shown here is derived from an EMBL/GenBank/DDBJ whole genome shotgun (WGS) entry which is preliminary data.</text>
</comment>
<organism evidence="1 2">
    <name type="scientific">Dictyobacter kobayashii</name>
    <dbReference type="NCBI Taxonomy" id="2014872"/>
    <lineage>
        <taxon>Bacteria</taxon>
        <taxon>Bacillati</taxon>
        <taxon>Chloroflexota</taxon>
        <taxon>Ktedonobacteria</taxon>
        <taxon>Ktedonobacterales</taxon>
        <taxon>Dictyobacteraceae</taxon>
        <taxon>Dictyobacter</taxon>
    </lineage>
</organism>
<dbReference type="Proteomes" id="UP000287188">
    <property type="component" value="Unassembled WGS sequence"/>
</dbReference>